<feature type="compositionally biased region" description="Low complexity" evidence="11">
    <location>
        <begin position="1271"/>
        <end position="1281"/>
    </location>
</feature>
<dbReference type="InterPro" id="IPR024324">
    <property type="entry name" value="Condensin_cplx_su1_N"/>
</dbReference>
<keyword evidence="9 10" id="KW-0131">Cell cycle</keyword>
<comment type="function">
    <text evidence="10">Regulatory subunit of the condensin complex, a complex required for conversion of interphase chromatin into mitotic-like condense chromosomes. The condensin complex probably introduces positive supercoils into relaxed DNA in the presence of type I topoisomerases and converts nicked DNA into positive knotted forms in the presence of type II topoisomerases.</text>
</comment>
<feature type="compositionally biased region" description="Low complexity" evidence="11">
    <location>
        <begin position="545"/>
        <end position="556"/>
    </location>
</feature>
<feature type="region of interest" description="Disordered" evidence="11">
    <location>
        <begin position="1247"/>
        <end position="1351"/>
    </location>
</feature>
<evidence type="ECO:0000259" key="13">
    <source>
        <dbReference type="Pfam" id="PF12922"/>
    </source>
</evidence>
<evidence type="ECO:0000259" key="12">
    <source>
        <dbReference type="Pfam" id="PF12717"/>
    </source>
</evidence>
<gene>
    <name evidence="14" type="ORF">WJX72_005030</name>
</gene>
<keyword evidence="15" id="KW-1185">Reference proteome</keyword>
<evidence type="ECO:0000256" key="2">
    <source>
        <dbReference type="ARBA" id="ARBA00004286"/>
    </source>
</evidence>
<evidence type="ECO:0000313" key="15">
    <source>
        <dbReference type="Proteomes" id="UP001489004"/>
    </source>
</evidence>
<accession>A0AAW1QQB8</accession>
<dbReference type="GO" id="GO:0000779">
    <property type="term" value="C:condensed chromosome, centromeric region"/>
    <property type="evidence" value="ECO:0007669"/>
    <property type="project" value="TreeGrafter"/>
</dbReference>
<dbReference type="Pfam" id="PF12922">
    <property type="entry name" value="Cnd1_N"/>
    <property type="match status" value="1"/>
</dbReference>
<dbReference type="GO" id="GO:0051301">
    <property type="term" value="P:cell division"/>
    <property type="evidence" value="ECO:0007669"/>
    <property type="project" value="UniProtKB-KW"/>
</dbReference>
<evidence type="ECO:0000256" key="5">
    <source>
        <dbReference type="ARBA" id="ARBA00022618"/>
    </source>
</evidence>
<dbReference type="PIRSF" id="PIRSF017127">
    <property type="entry name" value="Condensin_D2"/>
    <property type="match status" value="1"/>
</dbReference>
<reference evidence="14 15" key="1">
    <citation type="journal article" date="2024" name="Nat. Commun.">
        <title>Phylogenomics reveals the evolutionary origins of lichenization in chlorophyte algae.</title>
        <authorList>
            <person name="Puginier C."/>
            <person name="Libourel C."/>
            <person name="Otte J."/>
            <person name="Skaloud P."/>
            <person name="Haon M."/>
            <person name="Grisel S."/>
            <person name="Petersen M."/>
            <person name="Berrin J.G."/>
            <person name="Delaux P.M."/>
            <person name="Dal Grande F."/>
            <person name="Keller J."/>
        </authorList>
    </citation>
    <scope>NUCLEOTIDE SEQUENCE [LARGE SCALE GENOMIC DNA]</scope>
    <source>
        <strain evidence="14 15">SAG 2043</strain>
    </source>
</reference>
<evidence type="ECO:0000256" key="11">
    <source>
        <dbReference type="SAM" id="MobiDB-lite"/>
    </source>
</evidence>
<keyword evidence="7 10" id="KW-0226">DNA condensation</keyword>
<evidence type="ECO:0000256" key="4">
    <source>
        <dbReference type="ARBA" id="ARBA00022454"/>
    </source>
</evidence>
<dbReference type="InterPro" id="IPR007673">
    <property type="entry name" value="Condensin_cplx_su1"/>
</dbReference>
<evidence type="ECO:0000313" key="14">
    <source>
        <dbReference type="EMBL" id="KAK9823736.1"/>
    </source>
</evidence>
<dbReference type="GO" id="GO:0005634">
    <property type="term" value="C:nucleus"/>
    <property type="evidence" value="ECO:0007669"/>
    <property type="project" value="UniProtKB-SubCell"/>
</dbReference>
<evidence type="ECO:0000256" key="7">
    <source>
        <dbReference type="ARBA" id="ARBA00023067"/>
    </source>
</evidence>
<dbReference type="PANTHER" id="PTHR14222">
    <property type="entry name" value="CONDENSIN"/>
    <property type="match status" value="1"/>
</dbReference>
<comment type="caution">
    <text evidence="14">The sequence shown here is derived from an EMBL/GenBank/DDBJ whole genome shotgun (WGS) entry which is preliminary data.</text>
</comment>
<dbReference type="InterPro" id="IPR011989">
    <property type="entry name" value="ARM-like"/>
</dbReference>
<dbReference type="EMBL" id="JALJOR010000002">
    <property type="protein sequence ID" value="KAK9823736.1"/>
    <property type="molecule type" value="Genomic_DNA"/>
</dbReference>
<dbReference type="GO" id="GO:0007076">
    <property type="term" value="P:mitotic chromosome condensation"/>
    <property type="evidence" value="ECO:0007669"/>
    <property type="project" value="InterPro"/>
</dbReference>
<dbReference type="GO" id="GO:0000796">
    <property type="term" value="C:condensin complex"/>
    <property type="evidence" value="ECO:0007669"/>
    <property type="project" value="TreeGrafter"/>
</dbReference>
<dbReference type="Proteomes" id="UP001489004">
    <property type="component" value="Unassembled WGS sequence"/>
</dbReference>
<dbReference type="GO" id="GO:0042393">
    <property type="term" value="F:histone binding"/>
    <property type="evidence" value="ECO:0007669"/>
    <property type="project" value="TreeGrafter"/>
</dbReference>
<evidence type="ECO:0000256" key="1">
    <source>
        <dbReference type="ARBA" id="ARBA00004123"/>
    </source>
</evidence>
<keyword evidence="4" id="KW-0158">Chromosome</keyword>
<feature type="compositionally biased region" description="Low complexity" evidence="11">
    <location>
        <begin position="1253"/>
        <end position="1263"/>
    </location>
</feature>
<dbReference type="Pfam" id="PF12717">
    <property type="entry name" value="Cnd1"/>
    <property type="match status" value="1"/>
</dbReference>
<comment type="subcellular location">
    <subcellularLocation>
        <location evidence="2">Chromosome</location>
    </subcellularLocation>
    <subcellularLocation>
        <location evidence="1">Nucleus</location>
    </subcellularLocation>
</comment>
<comment type="similarity">
    <text evidence="3 10">Belongs to the CND1 (condensin subunit 1) family.</text>
</comment>
<proteinExistence type="inferred from homology"/>
<feature type="region of interest" description="Disordered" evidence="11">
    <location>
        <begin position="500"/>
        <end position="572"/>
    </location>
</feature>
<protein>
    <recommendedName>
        <fullName evidence="10">Condensin-1 complex subunit CAP-D2</fullName>
    </recommendedName>
</protein>
<evidence type="ECO:0000256" key="3">
    <source>
        <dbReference type="ARBA" id="ARBA00009606"/>
    </source>
</evidence>
<evidence type="ECO:0000256" key="8">
    <source>
        <dbReference type="ARBA" id="ARBA00023242"/>
    </source>
</evidence>
<evidence type="ECO:0000256" key="9">
    <source>
        <dbReference type="ARBA" id="ARBA00023306"/>
    </source>
</evidence>
<dbReference type="InterPro" id="IPR016024">
    <property type="entry name" value="ARM-type_fold"/>
</dbReference>
<dbReference type="InterPro" id="IPR032682">
    <property type="entry name" value="Cnd1_C"/>
</dbReference>
<evidence type="ECO:0000256" key="10">
    <source>
        <dbReference type="PIRNR" id="PIRNR017127"/>
    </source>
</evidence>
<dbReference type="Gene3D" id="1.25.10.10">
    <property type="entry name" value="Leucine-rich Repeat Variant"/>
    <property type="match status" value="2"/>
</dbReference>
<dbReference type="PANTHER" id="PTHR14222:SF2">
    <property type="entry name" value="CONDENSIN COMPLEX SUBUNIT 1"/>
    <property type="match status" value="1"/>
</dbReference>
<feature type="domain" description="Condensin complex subunit 1 C-terminal" evidence="12">
    <location>
        <begin position="1031"/>
        <end position="1193"/>
    </location>
</feature>
<feature type="domain" description="Condensin complex subunit 1 N-terminal" evidence="13">
    <location>
        <begin position="83"/>
        <end position="249"/>
    </location>
</feature>
<evidence type="ECO:0000256" key="6">
    <source>
        <dbReference type="ARBA" id="ARBA00022776"/>
    </source>
</evidence>
<keyword evidence="8" id="KW-0539">Nucleus</keyword>
<sequence length="1351" mass="144373">MEEFAFPPTPGTLCQEDCSHKYAINNDVDVTTLTPEERRNFTERVVFDVCEHDALCVTEQNIFDQVYCLIRGFDSLESVGRFRLLDSLATNLSFLSKSISTLLASPPDEDWAEVVVSHRNALKIYIFFLHWISTQADAASESSKDGAQPASSAASGKGRGRKKVVGQELLTWDWEGQREKLLKAAANVAHVNLWKLFSPRNPEEPFLQLWSDLALRMLASAAAVKNKGNRDSAARILSACALKYQQLETISASLVALLNKHEHLPAPLAEVAQISANLYEDNRLAVEMLREVASVDPAKYEQQQTTDAVGVRSVAGFLPELADRLPRTVAKHISLLMPHLGGKAYPLRSAIVTTVGHLVHKGAEAPAAGADMQGASARLVSKGHLLQTLLERARDQNAYTRARVMQTWADLAEKSAIPISHLVLVMELAVGRLEDKAALVRKAALQLIVALLLHQPFGPSLPIHRFTASLEDLKRNLPEQEPHAAGEADANADAAMAWDAAGGARKDSQATPAVRGADGEHAAAENTEGAPHEGTADNSGQESPAAGADAAREVAAQPGNDDAPTGASPALQQSGVEQLRSLVASLESAVEFIRVLCGAMPVLMQLLASATLTDVQEALNTLIQCHKFEVDGAAGALRKMLPLIFNQEQGVKDVVVDAVVELYLSDQDALAAAQNLVNLAQRATLGELSALEAIVHQLLSRGLLRPLVLKGLWAICARMHTVPTGTGEVRAALSLISMAGADKPELVADHLTDLLKIGFEQQRDPLVTRSACLALQCLQPASDAAAQAALQPVFQALTRVLVASPLPDAGWYSAAEAAMAAIYTLHPAPQALCSAVLQHTAASVLAPPSPGPEATEEGPGVAVLHATVSAAALSRFLFLLGQVALKHLVHVEGLARAIRRKRAHAEKVAADLHAQRLASGDSQPRDDAAAAEEDDIAAQLGVGSVAADTELDALKESAEAEIVAAGNLVGRFAPLVACLCHDRALLSSHPLLRSSALLALTKLMAIDQSFCDANLQLLFTLLQNRAVEASVRSNLVIAVGDLAIRFANLLEPWTEHMYKPLLDSDTGVRKNALMVLTHLILNDMMKVKGHISRMALCLQDTDARIAALAQLFFHELSHKDARGTSPIYNLLPDILSNLSNEPGLPREQFQAIMRHLLGYIGKEKHSDSLVEKLCLRFAATPDAGQWHNLAFCMAQLNYSEKGIKKMMEMFKCYKEALATPEVLAHFQAILGKAKKLSKQSADFKSEAGTTADSAAEAGPSPARASRRSSSRSRQSAGAPPRISQAADAGGSGAKARPSQPAAEFGDENLDSVNVKAEPQAEGPLGVGVKMEPGAQSHAGVVGKRATRRAAA</sequence>
<dbReference type="InterPro" id="IPR026971">
    <property type="entry name" value="CND1/NCAPD3"/>
</dbReference>
<dbReference type="SUPFAM" id="SSF48371">
    <property type="entry name" value="ARM repeat"/>
    <property type="match status" value="1"/>
</dbReference>
<keyword evidence="6 10" id="KW-0498">Mitosis</keyword>
<name>A0AAW1QQB8_9CHLO</name>
<dbReference type="GO" id="GO:0010032">
    <property type="term" value="P:meiotic chromosome condensation"/>
    <property type="evidence" value="ECO:0007669"/>
    <property type="project" value="TreeGrafter"/>
</dbReference>
<keyword evidence="5 10" id="KW-0132">Cell division</keyword>
<organism evidence="14 15">
    <name type="scientific">[Myrmecia] bisecta</name>
    <dbReference type="NCBI Taxonomy" id="41462"/>
    <lineage>
        <taxon>Eukaryota</taxon>
        <taxon>Viridiplantae</taxon>
        <taxon>Chlorophyta</taxon>
        <taxon>core chlorophytes</taxon>
        <taxon>Trebouxiophyceae</taxon>
        <taxon>Trebouxiales</taxon>
        <taxon>Trebouxiaceae</taxon>
        <taxon>Myrmecia</taxon>
    </lineage>
</organism>